<dbReference type="GO" id="GO:0004715">
    <property type="term" value="F:non-membrane spanning protein tyrosine kinase activity"/>
    <property type="evidence" value="ECO:0007669"/>
    <property type="project" value="UniProtKB-EC"/>
</dbReference>
<dbReference type="Gene3D" id="4.10.680.10">
    <property type="entry name" value="Cdc42-like binding domain"/>
    <property type="match status" value="1"/>
</dbReference>
<keyword evidence="6 12" id="KW-0547">Nucleotide-binding</keyword>
<dbReference type="InterPro" id="IPR017441">
    <property type="entry name" value="Protein_kinase_ATP_BS"/>
</dbReference>
<keyword evidence="17" id="KW-1185">Reference proteome</keyword>
<reference evidence="16 17" key="1">
    <citation type="journal article" date="2020" name="Cell">
        <title>Large-Scale Comparative Analyses of Tick Genomes Elucidate Their Genetic Diversity and Vector Capacities.</title>
        <authorList>
            <consortium name="Tick Genome and Microbiome Consortium (TIGMIC)"/>
            <person name="Jia N."/>
            <person name="Wang J."/>
            <person name="Shi W."/>
            <person name="Du L."/>
            <person name="Sun Y."/>
            <person name="Zhan W."/>
            <person name="Jiang J.F."/>
            <person name="Wang Q."/>
            <person name="Zhang B."/>
            <person name="Ji P."/>
            <person name="Bell-Sakyi L."/>
            <person name="Cui X.M."/>
            <person name="Yuan T.T."/>
            <person name="Jiang B.G."/>
            <person name="Yang W.F."/>
            <person name="Lam T.T."/>
            <person name="Chang Q.C."/>
            <person name="Ding S.J."/>
            <person name="Wang X.J."/>
            <person name="Zhu J.G."/>
            <person name="Ruan X.D."/>
            <person name="Zhao L."/>
            <person name="Wei J.T."/>
            <person name="Ye R.Z."/>
            <person name="Que T.C."/>
            <person name="Du C.H."/>
            <person name="Zhou Y.H."/>
            <person name="Cheng J.X."/>
            <person name="Dai P.F."/>
            <person name="Guo W.B."/>
            <person name="Han X.H."/>
            <person name="Huang E.J."/>
            <person name="Li L.F."/>
            <person name="Wei W."/>
            <person name="Gao Y.C."/>
            <person name="Liu J.Z."/>
            <person name="Shao H.Z."/>
            <person name="Wang X."/>
            <person name="Wang C.C."/>
            <person name="Yang T.C."/>
            <person name="Huo Q.B."/>
            <person name="Li W."/>
            <person name="Chen H.Y."/>
            <person name="Chen S.E."/>
            <person name="Zhou L.G."/>
            <person name="Ni X.B."/>
            <person name="Tian J.H."/>
            <person name="Sheng Y."/>
            <person name="Liu T."/>
            <person name="Pan Y.S."/>
            <person name="Xia L.Y."/>
            <person name="Li J."/>
            <person name="Zhao F."/>
            <person name="Cao W.C."/>
        </authorList>
    </citation>
    <scope>NUCLEOTIDE SEQUENCE [LARGE SCALE GENOMIC DNA]</scope>
    <source>
        <strain evidence="16">HaeL-2018</strain>
    </source>
</reference>
<dbReference type="GO" id="GO:0004674">
    <property type="term" value="F:protein serine/threonine kinase activity"/>
    <property type="evidence" value="ECO:0007669"/>
    <property type="project" value="UniProtKB-EC"/>
</dbReference>
<dbReference type="CDD" id="cd09539">
    <property type="entry name" value="SAM_TNK-like"/>
    <property type="match status" value="1"/>
</dbReference>
<dbReference type="SUPFAM" id="SSF56112">
    <property type="entry name" value="Protein kinase-like (PK-like)"/>
    <property type="match status" value="1"/>
</dbReference>
<dbReference type="AlphaFoldDB" id="A0A9J6H536"/>
<dbReference type="InterPro" id="IPR055175">
    <property type="entry name" value="ACK/TNK-like_SAM"/>
</dbReference>
<dbReference type="InterPro" id="IPR001245">
    <property type="entry name" value="Ser-Thr/Tyr_kinase_cat_dom"/>
</dbReference>
<dbReference type="GO" id="GO:0005524">
    <property type="term" value="F:ATP binding"/>
    <property type="evidence" value="ECO:0007669"/>
    <property type="project" value="UniProtKB-UniRule"/>
</dbReference>
<dbReference type="GO" id="GO:0002009">
    <property type="term" value="P:morphogenesis of an epithelium"/>
    <property type="evidence" value="ECO:0007669"/>
    <property type="project" value="UniProtKB-ARBA"/>
</dbReference>
<evidence type="ECO:0000256" key="5">
    <source>
        <dbReference type="ARBA" id="ARBA00022679"/>
    </source>
</evidence>
<feature type="domain" description="SH3" evidence="14">
    <location>
        <begin position="399"/>
        <end position="459"/>
    </location>
</feature>
<dbReference type="InterPro" id="IPR000719">
    <property type="entry name" value="Prot_kinase_dom"/>
</dbReference>
<dbReference type="InterPro" id="IPR049587">
    <property type="entry name" value="TNK-like_SAM"/>
</dbReference>
<dbReference type="InterPro" id="IPR020635">
    <property type="entry name" value="Tyr_kinase_cat_dom"/>
</dbReference>
<dbReference type="PROSITE" id="PS00109">
    <property type="entry name" value="PROTEIN_KINASE_TYR"/>
    <property type="match status" value="1"/>
</dbReference>
<dbReference type="OMA" id="CACESLC"/>
<evidence type="ECO:0000256" key="2">
    <source>
        <dbReference type="ARBA" id="ARBA00011903"/>
    </source>
</evidence>
<evidence type="ECO:0000256" key="6">
    <source>
        <dbReference type="ARBA" id="ARBA00022741"/>
    </source>
</evidence>
<dbReference type="Pfam" id="PF07714">
    <property type="entry name" value="PK_Tyr_Ser-Thr"/>
    <property type="match status" value="1"/>
</dbReference>
<dbReference type="Pfam" id="PF09027">
    <property type="entry name" value="GTPase_binding"/>
    <property type="match status" value="1"/>
</dbReference>
<evidence type="ECO:0000259" key="14">
    <source>
        <dbReference type="PROSITE" id="PS50002"/>
    </source>
</evidence>
<feature type="compositionally biased region" description="Basic and acidic residues" evidence="13">
    <location>
        <begin position="556"/>
        <end position="567"/>
    </location>
</feature>
<evidence type="ECO:0000256" key="3">
    <source>
        <dbReference type="ARBA" id="ARBA00022443"/>
    </source>
</evidence>
<dbReference type="PRINTS" id="PR00109">
    <property type="entry name" value="TYRKINASE"/>
</dbReference>
<proteinExistence type="predicted"/>
<keyword evidence="9" id="KW-0829">Tyrosine-protein kinase</keyword>
<dbReference type="OrthoDB" id="635774at2759"/>
<dbReference type="InterPro" id="IPR037085">
    <property type="entry name" value="Cdc42-bd-like_dom_sf"/>
</dbReference>
<dbReference type="Gene3D" id="1.10.510.10">
    <property type="entry name" value="Transferase(Phosphotransferase) domain 1"/>
    <property type="match status" value="1"/>
</dbReference>
<dbReference type="SMART" id="SM00326">
    <property type="entry name" value="SH3"/>
    <property type="match status" value="1"/>
</dbReference>
<feature type="compositionally biased region" description="Polar residues" evidence="13">
    <location>
        <begin position="110"/>
        <end position="121"/>
    </location>
</feature>
<dbReference type="FunFam" id="4.10.680.10:FF:000001">
    <property type="entry name" value="activated CDC42 kinase 1 isoform X1"/>
    <property type="match status" value="1"/>
</dbReference>
<evidence type="ECO:0000313" key="16">
    <source>
        <dbReference type="EMBL" id="KAH9382185.1"/>
    </source>
</evidence>
<dbReference type="Pfam" id="PF22931">
    <property type="entry name" value="SAM_TNK"/>
    <property type="match status" value="1"/>
</dbReference>
<evidence type="ECO:0000256" key="9">
    <source>
        <dbReference type="ARBA" id="ARBA00023137"/>
    </source>
</evidence>
<accession>A0A9J6H536</accession>
<feature type="domain" description="Protein kinase" evidence="15">
    <location>
        <begin position="137"/>
        <end position="396"/>
    </location>
</feature>
<comment type="caution">
    <text evidence="16">The sequence shown here is derived from an EMBL/GenBank/DDBJ whole genome shotgun (WGS) entry which is preliminary data.</text>
</comment>
<keyword evidence="7" id="KW-0418">Kinase</keyword>
<comment type="subcellular location">
    <subcellularLocation>
        <location evidence="1">Cytoplasm</location>
    </subcellularLocation>
</comment>
<feature type="compositionally biased region" description="Polar residues" evidence="13">
    <location>
        <begin position="534"/>
        <end position="554"/>
    </location>
</feature>
<feature type="region of interest" description="Disordered" evidence="13">
    <location>
        <begin position="533"/>
        <end position="595"/>
    </location>
</feature>
<dbReference type="FunFam" id="1.10.510.10:FF:000080">
    <property type="entry name" value="Putative activated CDC42 kinase 1"/>
    <property type="match status" value="1"/>
</dbReference>
<dbReference type="EMBL" id="JABSTR010000011">
    <property type="protein sequence ID" value="KAH9382185.1"/>
    <property type="molecule type" value="Genomic_DNA"/>
</dbReference>
<gene>
    <name evidence="16" type="ORF">HPB48_012718</name>
</gene>
<dbReference type="FunFam" id="3.30.200.20:FF:000180">
    <property type="entry name" value="serine/threonine-protein kinase STY46-like"/>
    <property type="match status" value="1"/>
</dbReference>
<dbReference type="InterPro" id="IPR036028">
    <property type="entry name" value="SH3-like_dom_sf"/>
</dbReference>
<dbReference type="PROSITE" id="PS00107">
    <property type="entry name" value="PROTEIN_KINASE_ATP"/>
    <property type="match status" value="1"/>
</dbReference>
<keyword evidence="8 12" id="KW-0067">ATP-binding</keyword>
<evidence type="ECO:0000256" key="10">
    <source>
        <dbReference type="ARBA" id="ARBA00047899"/>
    </source>
</evidence>
<dbReference type="SMART" id="SM00219">
    <property type="entry name" value="TyrKc"/>
    <property type="match status" value="1"/>
</dbReference>
<dbReference type="Proteomes" id="UP000821853">
    <property type="component" value="Chromosome 9"/>
</dbReference>
<evidence type="ECO:0000256" key="7">
    <source>
        <dbReference type="ARBA" id="ARBA00022777"/>
    </source>
</evidence>
<keyword evidence="5" id="KW-0808">Transferase</keyword>
<dbReference type="InterPro" id="IPR008266">
    <property type="entry name" value="Tyr_kinase_AS"/>
</dbReference>
<dbReference type="CDD" id="cd05040">
    <property type="entry name" value="PTKc_Ack_like"/>
    <property type="match status" value="1"/>
</dbReference>
<dbReference type="Gene3D" id="3.30.200.20">
    <property type="entry name" value="Phosphorylase Kinase, domain 1"/>
    <property type="match status" value="1"/>
</dbReference>
<feature type="region of interest" description="Disordered" evidence="13">
    <location>
        <begin position="1"/>
        <end position="22"/>
    </location>
</feature>
<dbReference type="EC" id="2.7.10.2" evidence="2"/>
<dbReference type="GO" id="GO:0005737">
    <property type="term" value="C:cytoplasm"/>
    <property type="evidence" value="ECO:0007669"/>
    <property type="project" value="UniProtKB-SubCell"/>
</dbReference>
<dbReference type="VEuPathDB" id="VectorBase:HLOH_062533"/>
<evidence type="ECO:0000256" key="1">
    <source>
        <dbReference type="ARBA" id="ARBA00004496"/>
    </source>
</evidence>
<keyword evidence="4" id="KW-0963">Cytoplasm</keyword>
<evidence type="ECO:0000256" key="4">
    <source>
        <dbReference type="ARBA" id="ARBA00022490"/>
    </source>
</evidence>
<keyword evidence="3 11" id="KW-0728">SH3 domain</keyword>
<dbReference type="PROSITE" id="PS50011">
    <property type="entry name" value="PROTEIN_KINASE_DOM"/>
    <property type="match status" value="1"/>
</dbReference>
<name>A0A9J6H536_HAELO</name>
<protein>
    <recommendedName>
        <fullName evidence="2">non-specific protein-tyrosine kinase</fullName>
        <ecNumber evidence="2">2.7.10.2</ecNumber>
    </recommendedName>
</protein>
<dbReference type="InterPro" id="IPR001452">
    <property type="entry name" value="SH3_domain"/>
</dbReference>
<dbReference type="InterPro" id="IPR015116">
    <property type="entry name" value="Cdc42-bd-like"/>
</dbReference>
<sequence>MNGPGSSGGTLRRSAAGSADHGVAGDEAGVEWLFEILREVQLEQFFIKIRDELQVTRPRHFDFVQTEDLEKIGMGKPAARRLLDTVKKHRASQWMRNLRNRLLPLGGGTKTRTSSAQQPAGSSAVVGASPTGGTPDLGSLTKLGDGSFGVVVRGEWDAPDGRTIPVAVKILKEDALSQPGAFEDFMKEVNAMQQLRHPNLVQLFGVVLSAPLMMVTELAPLGSLRDYLRKQCRRLPVSRLVGYAVQVATGMAFLEARHFIHRDLAARNVLLASADAVKIGDFGLMRALPSNEDCYVMSEQKKVPFPWCAPESLKSRHFSHASDAWMFGVTLWELFSFGQEPWVGLSGAQILRHIDQLGERLPPPEACPGDVYQLLLQCWAHAPADRPTFPALKDFLLEARPPVLRALRAVQECGRLELEPGDLVEVLDGRPEHHWWRGQNQRTFRIGQFPRSACESLSRVSPRDISRPLRNSFIHTGHMDVSGRTWGQPGFIDELYLRNPMDPPDLLGLAPEEEEGGGPPPALAARLQELARRSSQGNPIAKRTTQMRQYSYNRLVNDERPPEEHRNSALLLAPEEDTNGSPEQPLPLGSPEHKASPVREGVLIDLCSEIDTTLQLAPPPPHESPVRKPAGGGLTFPDVGESIATYYNVSSAAAATSGERPYYNLGTLDVRPSYSNLDGSSDRYYSCVTGDGDGTAPLSRVSSCPSLSVDDLLSTPNNHYRTTPTQHQPQVAPSQPDAFDWLDAKMEAARKVSPKHFPSGVNHVLPPMAAPKSATVCGVPLLRPPPPRDKRANGGGSRLFPSDVHVTGVDLLQQLPPPPAPPLPAPLAQCSCAVLRGDQEGMVADFVDIL</sequence>
<dbReference type="PROSITE" id="PS50002">
    <property type="entry name" value="SH3"/>
    <property type="match status" value="1"/>
</dbReference>
<feature type="region of interest" description="Disordered" evidence="13">
    <location>
        <begin position="103"/>
        <end position="139"/>
    </location>
</feature>
<dbReference type="InterPro" id="IPR050198">
    <property type="entry name" value="Non-receptor_tyrosine_kinases"/>
</dbReference>
<evidence type="ECO:0000259" key="15">
    <source>
        <dbReference type="PROSITE" id="PS50011"/>
    </source>
</evidence>
<organism evidence="16 17">
    <name type="scientific">Haemaphysalis longicornis</name>
    <name type="common">Bush tick</name>
    <dbReference type="NCBI Taxonomy" id="44386"/>
    <lineage>
        <taxon>Eukaryota</taxon>
        <taxon>Metazoa</taxon>
        <taxon>Ecdysozoa</taxon>
        <taxon>Arthropoda</taxon>
        <taxon>Chelicerata</taxon>
        <taxon>Arachnida</taxon>
        <taxon>Acari</taxon>
        <taxon>Parasitiformes</taxon>
        <taxon>Ixodida</taxon>
        <taxon>Ixodoidea</taxon>
        <taxon>Ixodidae</taxon>
        <taxon>Haemaphysalinae</taxon>
        <taxon>Haemaphysalis</taxon>
    </lineage>
</organism>
<dbReference type="InterPro" id="IPR011009">
    <property type="entry name" value="Kinase-like_dom_sf"/>
</dbReference>
<dbReference type="SUPFAM" id="SSF50044">
    <property type="entry name" value="SH3-domain"/>
    <property type="match status" value="1"/>
</dbReference>
<dbReference type="PANTHER" id="PTHR24418">
    <property type="entry name" value="TYROSINE-PROTEIN KINASE"/>
    <property type="match status" value="1"/>
</dbReference>
<feature type="region of interest" description="Disordered" evidence="13">
    <location>
        <begin position="503"/>
        <end position="522"/>
    </location>
</feature>
<evidence type="ECO:0000256" key="13">
    <source>
        <dbReference type="SAM" id="MobiDB-lite"/>
    </source>
</evidence>
<evidence type="ECO:0000256" key="8">
    <source>
        <dbReference type="ARBA" id="ARBA00022840"/>
    </source>
</evidence>
<evidence type="ECO:0000256" key="11">
    <source>
        <dbReference type="PROSITE-ProRule" id="PRU00192"/>
    </source>
</evidence>
<evidence type="ECO:0000313" key="17">
    <source>
        <dbReference type="Proteomes" id="UP000821853"/>
    </source>
</evidence>
<comment type="catalytic activity">
    <reaction evidence="10">
        <text>L-threonyl-[protein] + ATP = O-phospho-L-threonyl-[protein] + ADP + H(+)</text>
        <dbReference type="Rhea" id="RHEA:46608"/>
        <dbReference type="Rhea" id="RHEA-COMP:11060"/>
        <dbReference type="Rhea" id="RHEA-COMP:11605"/>
        <dbReference type="ChEBI" id="CHEBI:15378"/>
        <dbReference type="ChEBI" id="CHEBI:30013"/>
        <dbReference type="ChEBI" id="CHEBI:30616"/>
        <dbReference type="ChEBI" id="CHEBI:61977"/>
        <dbReference type="ChEBI" id="CHEBI:456216"/>
        <dbReference type="EC" id="2.7.11.1"/>
    </reaction>
</comment>
<feature type="binding site" evidence="12">
    <location>
        <position position="169"/>
    </location>
    <ligand>
        <name>ATP</name>
        <dbReference type="ChEBI" id="CHEBI:30616"/>
    </ligand>
</feature>
<evidence type="ECO:0000256" key="12">
    <source>
        <dbReference type="PROSITE-ProRule" id="PRU10141"/>
    </source>
</evidence>